<dbReference type="EMBL" id="JH930479">
    <property type="protein sequence ID" value="EKM50329.1"/>
    <property type="molecule type" value="Genomic_DNA"/>
</dbReference>
<accession>K5VUU6</accession>
<proteinExistence type="predicted"/>
<dbReference type="KEGG" id="pco:PHACADRAFT_264941"/>
<dbReference type="HOGENOM" id="CLU_2705639_0_0_1"/>
<gene>
    <name evidence="1" type="ORF">PHACADRAFT_264941</name>
</gene>
<dbReference type="Proteomes" id="UP000008370">
    <property type="component" value="Unassembled WGS sequence"/>
</dbReference>
<protein>
    <submittedName>
        <fullName evidence="1">Uncharacterized protein</fullName>
    </submittedName>
</protein>
<name>K5VUU6_PHACS</name>
<organism evidence="1 2">
    <name type="scientific">Phanerochaete carnosa (strain HHB-10118-sp)</name>
    <name type="common">White-rot fungus</name>
    <name type="synonym">Peniophora carnosa</name>
    <dbReference type="NCBI Taxonomy" id="650164"/>
    <lineage>
        <taxon>Eukaryota</taxon>
        <taxon>Fungi</taxon>
        <taxon>Dikarya</taxon>
        <taxon>Basidiomycota</taxon>
        <taxon>Agaricomycotina</taxon>
        <taxon>Agaricomycetes</taxon>
        <taxon>Polyporales</taxon>
        <taxon>Phanerochaetaceae</taxon>
        <taxon>Phanerochaete</taxon>
    </lineage>
</organism>
<dbReference type="RefSeq" id="XP_007401512.1">
    <property type="nucleotide sequence ID" value="XM_007401450.1"/>
</dbReference>
<keyword evidence="2" id="KW-1185">Reference proteome</keyword>
<dbReference type="InParanoid" id="K5VUU6"/>
<reference evidence="1 2" key="1">
    <citation type="journal article" date="2012" name="BMC Genomics">
        <title>Comparative genomics of the white-rot fungi, Phanerochaete carnosa and P. chrysosporium, to elucidate the genetic basis of the distinct wood types they colonize.</title>
        <authorList>
            <person name="Suzuki H."/>
            <person name="MacDonald J."/>
            <person name="Syed K."/>
            <person name="Salamov A."/>
            <person name="Hori C."/>
            <person name="Aerts A."/>
            <person name="Henrissat B."/>
            <person name="Wiebenga A."/>
            <person name="vanKuyk P.A."/>
            <person name="Barry K."/>
            <person name="Lindquist E."/>
            <person name="LaButti K."/>
            <person name="Lapidus A."/>
            <person name="Lucas S."/>
            <person name="Coutinho P."/>
            <person name="Gong Y."/>
            <person name="Samejima M."/>
            <person name="Mahadevan R."/>
            <person name="Abou-Zaid M."/>
            <person name="de Vries R.P."/>
            <person name="Igarashi K."/>
            <person name="Yadav J.S."/>
            <person name="Grigoriev I.V."/>
            <person name="Master E.R."/>
        </authorList>
    </citation>
    <scope>NUCLEOTIDE SEQUENCE [LARGE SCALE GENOMIC DNA]</scope>
    <source>
        <strain evidence="1 2">HHB-10118-sp</strain>
    </source>
</reference>
<evidence type="ECO:0000313" key="2">
    <source>
        <dbReference type="Proteomes" id="UP000008370"/>
    </source>
</evidence>
<dbReference type="GeneID" id="18918969"/>
<sequence>MRHAVWGGTCTLRAAAGILPDESQRNGVAAVLRVQGRGGTLLDMSSSPKTTTFSCTFTFASCAQAGARLTGNT</sequence>
<evidence type="ECO:0000313" key="1">
    <source>
        <dbReference type="EMBL" id="EKM50329.1"/>
    </source>
</evidence>
<dbReference type="AlphaFoldDB" id="K5VUU6"/>